<keyword evidence="3" id="KW-0862">Zinc</keyword>
<dbReference type="InterPro" id="IPR013083">
    <property type="entry name" value="Znf_RING/FYVE/PHD"/>
</dbReference>
<dbReference type="InterPro" id="IPR019786">
    <property type="entry name" value="Zinc_finger_PHD-type_CS"/>
</dbReference>
<feature type="compositionally biased region" description="Basic and acidic residues" evidence="5">
    <location>
        <begin position="1090"/>
        <end position="1104"/>
    </location>
</feature>
<feature type="compositionally biased region" description="Pro residues" evidence="5">
    <location>
        <begin position="938"/>
        <end position="972"/>
    </location>
</feature>
<dbReference type="Proteomes" id="UP001203297">
    <property type="component" value="Unassembled WGS sequence"/>
</dbReference>
<dbReference type="PROSITE" id="PS01359">
    <property type="entry name" value="ZF_PHD_1"/>
    <property type="match status" value="1"/>
</dbReference>
<feature type="region of interest" description="Disordered" evidence="5">
    <location>
        <begin position="1004"/>
        <end position="1129"/>
    </location>
</feature>
<sequence>MPTRAATAAATAAAAVAAASNMRTTRSRRVSAQPSGKENGTASLPSLPSKGKEKAAPKKTTPARGVKAKEEELFCSCRGVDDGTPMVQCGTCDEWYHFRCVQLSEDDASEIMVYVCPSCQEKTGRRTVMEWEGSEALEPIEDASTDEELTTKGPTTATEAIGKGKTQPNRAEKPAQAEESEPETEWKRRQKRRPSPAEVSESSDNESGDEYVDEGDGGGAAGTKHKRRRLNNRRIAALSSSDSDEDSKKGATSAHVRRTSTASAKTKPVSASSPQPSTLKRKQSTATATPSTTKRKRAESLSTTAMSATEDVARKYCLGKFTEMFTSIFMQYPHVQQESQGQKHVEGKEKEQEEEGGEAGEEGEHIEFNGAKTMVERKSETSEEEKTQARERAMHFAVEVEQAVFETYAEPDKYGKPSAGAKYKERFRTLTFNLQQSDRLASQEQQQSIKQAEQEALEHSILIKTTAPRAKITHKGLQDIEDLNEDSAIAKQRNERERERIARLRAVQPLAHAHSNPPSASVPPESPSYPPLLLLPLVTAQTQTQIQTASDLGHAVDSELNLGDFIHIDDEPPESTPTSGPPDLPAATTGSGSGVVGQGQQQGQQSTPITGISPFAPSKPDMPPRASFDLNALWSAPPVLPPTPKEDREEGGGEDDDEDEDGDEDGGEDGGGADLDFAMFLETKMKMKMIELTSRPDPQAIFDGLPRIWNGIISMPIDSTVSQELKVDARQIGGRRLACDSPLWRTLFPIDHLRIDGRVAVGSSAQYLLASRLNSTKELIAVAWTPVSDVDMTALKTISTFLINKDRHGLIFPWGSRGREWGRELYVIPLLSSYSLPEYIELLDDLHLPKNRNADLLIGIWVLNRGRLAILQPPPVLPPSFGLPPGPGPGQHSSVLPPALASALASILPIAGVLPLNAAPAALAAALTSNLPTSALPAPLPPPPPPPPPLLHQLPPLLPLPPQPPFTHPSPVPTSLISPSSAADLAAQVASLTPEQIQAMLITLQQQQQQQQQQHPQQQSPPPPPPPPQMPPMQKSYGGGGYDERERERSDSAARYGGGYYSRDETMRTRGGRGGGGGGRRGPGPGGVGGREDSRTGAEYRRMSDGGWSGRGRGGASPVRRGDAPPYWR</sequence>
<feature type="region of interest" description="Disordered" evidence="5">
    <location>
        <begin position="335"/>
        <end position="390"/>
    </location>
</feature>
<evidence type="ECO:0000313" key="8">
    <source>
        <dbReference type="Proteomes" id="UP001203297"/>
    </source>
</evidence>
<dbReference type="AlphaFoldDB" id="A0AAD4QRK4"/>
<feature type="domain" description="PHD-type" evidence="6">
    <location>
        <begin position="72"/>
        <end position="122"/>
    </location>
</feature>
<dbReference type="PANTHER" id="PTHR45725">
    <property type="entry name" value="FORMIN HOMOLOGY 2 FAMILY MEMBER"/>
    <property type="match status" value="1"/>
</dbReference>
<dbReference type="Pfam" id="PF00628">
    <property type="entry name" value="PHD"/>
    <property type="match status" value="1"/>
</dbReference>
<feature type="compositionally biased region" description="Pro residues" evidence="5">
    <location>
        <begin position="1019"/>
        <end position="1031"/>
    </location>
</feature>
<feature type="region of interest" description="Disordered" evidence="5">
    <location>
        <begin position="566"/>
        <end position="674"/>
    </location>
</feature>
<dbReference type="InterPro" id="IPR036575">
    <property type="entry name" value="TFIIS_cen_dom_sf"/>
</dbReference>
<dbReference type="InterPro" id="IPR051425">
    <property type="entry name" value="Formin_Homology"/>
</dbReference>
<keyword evidence="2 4" id="KW-0863">Zinc-finger</keyword>
<dbReference type="SMART" id="SM00249">
    <property type="entry name" value="PHD"/>
    <property type="match status" value="1"/>
</dbReference>
<protein>
    <recommendedName>
        <fullName evidence="6">PHD-type domain-containing protein</fullName>
    </recommendedName>
</protein>
<proteinExistence type="predicted"/>
<dbReference type="InterPro" id="IPR019787">
    <property type="entry name" value="Znf_PHD-finger"/>
</dbReference>
<feature type="region of interest" description="Disordered" evidence="5">
    <location>
        <begin position="17"/>
        <end position="65"/>
    </location>
</feature>
<dbReference type="Pfam" id="PF07744">
    <property type="entry name" value="SPOC"/>
    <property type="match status" value="1"/>
</dbReference>
<feature type="compositionally biased region" description="Polar residues" evidence="5">
    <location>
        <begin position="259"/>
        <end position="292"/>
    </location>
</feature>
<evidence type="ECO:0000256" key="5">
    <source>
        <dbReference type="SAM" id="MobiDB-lite"/>
    </source>
</evidence>
<reference evidence="7" key="1">
    <citation type="journal article" date="2022" name="New Phytol.">
        <title>Evolutionary transition to the ectomycorrhizal habit in the genomes of a hyperdiverse lineage of mushroom-forming fungi.</title>
        <authorList>
            <person name="Looney B."/>
            <person name="Miyauchi S."/>
            <person name="Morin E."/>
            <person name="Drula E."/>
            <person name="Courty P.E."/>
            <person name="Kohler A."/>
            <person name="Kuo A."/>
            <person name="LaButti K."/>
            <person name="Pangilinan J."/>
            <person name="Lipzen A."/>
            <person name="Riley R."/>
            <person name="Andreopoulos W."/>
            <person name="He G."/>
            <person name="Johnson J."/>
            <person name="Nolan M."/>
            <person name="Tritt A."/>
            <person name="Barry K.W."/>
            <person name="Grigoriev I.V."/>
            <person name="Nagy L.G."/>
            <person name="Hibbett D."/>
            <person name="Henrissat B."/>
            <person name="Matheny P.B."/>
            <person name="Labbe J."/>
            <person name="Martin F.M."/>
        </authorList>
    </citation>
    <scope>NUCLEOTIDE SEQUENCE</scope>
    <source>
        <strain evidence="7">BPL690</strain>
    </source>
</reference>
<feature type="compositionally biased region" description="Low complexity" evidence="5">
    <location>
        <begin position="1005"/>
        <end position="1018"/>
    </location>
</feature>
<feature type="compositionally biased region" description="Polar residues" evidence="5">
    <location>
        <begin position="30"/>
        <end position="46"/>
    </location>
</feature>
<feature type="compositionally biased region" description="Gly residues" evidence="5">
    <location>
        <begin position="1072"/>
        <end position="1089"/>
    </location>
</feature>
<feature type="region of interest" description="Disordered" evidence="5">
    <location>
        <begin position="508"/>
        <end position="528"/>
    </location>
</feature>
<keyword evidence="8" id="KW-1185">Reference proteome</keyword>
<comment type="caution">
    <text evidence="7">The sequence shown here is derived from an EMBL/GenBank/DDBJ whole genome shotgun (WGS) entry which is preliminary data.</text>
</comment>
<feature type="compositionally biased region" description="Acidic residues" evidence="5">
    <location>
        <begin position="652"/>
        <end position="668"/>
    </location>
</feature>
<keyword evidence="1" id="KW-0479">Metal-binding</keyword>
<gene>
    <name evidence="7" type="ORF">B0F90DRAFT_1910520</name>
</gene>
<evidence type="ECO:0000256" key="2">
    <source>
        <dbReference type="ARBA" id="ARBA00022771"/>
    </source>
</evidence>
<evidence type="ECO:0000256" key="4">
    <source>
        <dbReference type="PROSITE-ProRule" id="PRU00146"/>
    </source>
</evidence>
<name>A0AAD4QRK4_9AGAM</name>
<dbReference type="SUPFAM" id="SSF57903">
    <property type="entry name" value="FYVE/PHD zinc finger"/>
    <property type="match status" value="1"/>
</dbReference>
<feature type="compositionally biased region" description="Basic and acidic residues" evidence="5">
    <location>
        <begin position="341"/>
        <end position="351"/>
    </location>
</feature>
<dbReference type="Gene3D" id="3.30.40.10">
    <property type="entry name" value="Zinc/RING finger domain, C3HC4 (zinc finger)"/>
    <property type="match status" value="1"/>
</dbReference>
<dbReference type="Gene3D" id="1.10.472.30">
    <property type="entry name" value="Transcription elongation factor S-II, central domain"/>
    <property type="match status" value="1"/>
</dbReference>
<dbReference type="CDD" id="cd21538">
    <property type="entry name" value="SPOC_TFIIS"/>
    <property type="match status" value="1"/>
</dbReference>
<dbReference type="EMBL" id="WTXG01000004">
    <property type="protein sequence ID" value="KAI0306149.1"/>
    <property type="molecule type" value="Genomic_DNA"/>
</dbReference>
<accession>A0AAD4QRK4</accession>
<feature type="compositionally biased region" description="Acidic residues" evidence="5">
    <location>
        <begin position="201"/>
        <end position="216"/>
    </location>
</feature>
<evidence type="ECO:0000259" key="6">
    <source>
        <dbReference type="PROSITE" id="PS50016"/>
    </source>
</evidence>
<feature type="region of interest" description="Disordered" evidence="5">
    <location>
        <begin position="135"/>
        <end position="309"/>
    </location>
</feature>
<feature type="compositionally biased region" description="Acidic residues" evidence="5">
    <location>
        <begin position="135"/>
        <end position="148"/>
    </location>
</feature>
<organism evidence="7 8">
    <name type="scientific">Multifurca ochricompacta</name>
    <dbReference type="NCBI Taxonomy" id="376703"/>
    <lineage>
        <taxon>Eukaryota</taxon>
        <taxon>Fungi</taxon>
        <taxon>Dikarya</taxon>
        <taxon>Basidiomycota</taxon>
        <taxon>Agaricomycotina</taxon>
        <taxon>Agaricomycetes</taxon>
        <taxon>Russulales</taxon>
        <taxon>Russulaceae</taxon>
        <taxon>Multifurca</taxon>
    </lineage>
</organism>
<dbReference type="InterPro" id="IPR001965">
    <property type="entry name" value="Znf_PHD"/>
</dbReference>
<dbReference type="PROSITE" id="PS50016">
    <property type="entry name" value="ZF_PHD_2"/>
    <property type="match status" value="1"/>
</dbReference>
<evidence type="ECO:0000313" key="7">
    <source>
        <dbReference type="EMBL" id="KAI0306149.1"/>
    </source>
</evidence>
<dbReference type="PANTHER" id="PTHR45725:SF1">
    <property type="entry name" value="DISHEVELLED ASSOCIATED ACTIVATOR OF MORPHOGENESIS, ISOFORM D"/>
    <property type="match status" value="1"/>
</dbReference>
<dbReference type="GO" id="GO:0008270">
    <property type="term" value="F:zinc ion binding"/>
    <property type="evidence" value="ECO:0007669"/>
    <property type="project" value="UniProtKB-KW"/>
</dbReference>
<feature type="compositionally biased region" description="Basic and acidic residues" evidence="5">
    <location>
        <begin position="1042"/>
        <end position="1052"/>
    </location>
</feature>
<feature type="compositionally biased region" description="Basic and acidic residues" evidence="5">
    <location>
        <begin position="374"/>
        <end position="390"/>
    </location>
</feature>
<dbReference type="InterPro" id="IPR012921">
    <property type="entry name" value="SPOC_C"/>
</dbReference>
<dbReference type="InterPro" id="IPR011011">
    <property type="entry name" value="Znf_FYVE_PHD"/>
</dbReference>
<feature type="compositionally biased region" description="Acidic residues" evidence="5">
    <location>
        <begin position="352"/>
        <end position="361"/>
    </location>
</feature>
<dbReference type="GO" id="GO:0006351">
    <property type="term" value="P:DNA-templated transcription"/>
    <property type="evidence" value="ECO:0007669"/>
    <property type="project" value="InterPro"/>
</dbReference>
<evidence type="ECO:0000256" key="3">
    <source>
        <dbReference type="ARBA" id="ARBA00022833"/>
    </source>
</evidence>
<feature type="region of interest" description="Disordered" evidence="5">
    <location>
        <begin position="937"/>
        <end position="978"/>
    </location>
</feature>
<feature type="compositionally biased region" description="Basic residues" evidence="5">
    <location>
        <begin position="223"/>
        <end position="232"/>
    </location>
</feature>
<evidence type="ECO:0000256" key="1">
    <source>
        <dbReference type="ARBA" id="ARBA00022723"/>
    </source>
</evidence>